<gene>
    <name evidence="12" type="ORF">A8926_0192</name>
</gene>
<dbReference type="GO" id="GO:0032259">
    <property type="term" value="P:methylation"/>
    <property type="evidence" value="ECO:0007669"/>
    <property type="project" value="UniProtKB-KW"/>
</dbReference>
<dbReference type="InterPro" id="IPR029063">
    <property type="entry name" value="SAM-dependent_MTases_sf"/>
</dbReference>
<evidence type="ECO:0000256" key="11">
    <source>
        <dbReference type="ARBA" id="ARBA00031350"/>
    </source>
</evidence>
<comment type="caution">
    <text evidence="12">The sequence shown here is derived from an EMBL/GenBank/DDBJ whole genome shotgun (WGS) entry which is preliminary data.</text>
</comment>
<dbReference type="EMBL" id="PJNB01000001">
    <property type="protein sequence ID" value="PKW12715.1"/>
    <property type="molecule type" value="Genomic_DNA"/>
</dbReference>
<keyword evidence="6" id="KW-0489">Methyltransferase</keyword>
<keyword evidence="7" id="KW-0808">Transferase</keyword>
<evidence type="ECO:0000256" key="4">
    <source>
        <dbReference type="ARBA" id="ARBA00013346"/>
    </source>
</evidence>
<reference evidence="12" key="1">
    <citation type="submission" date="2017-12" db="EMBL/GenBank/DDBJ databases">
        <title>Sequencing the genomes of 1000 Actinobacteria strains.</title>
        <authorList>
            <person name="Klenk H.-P."/>
        </authorList>
    </citation>
    <scope>NUCLEOTIDE SEQUENCE [LARGE SCALE GENOMIC DNA]</scope>
    <source>
        <strain evidence="12">DSM 44228</strain>
    </source>
</reference>
<dbReference type="PANTHER" id="PTHR11579">
    <property type="entry name" value="PROTEIN-L-ISOASPARTATE O-METHYLTRANSFERASE"/>
    <property type="match status" value="1"/>
</dbReference>
<dbReference type="OrthoDB" id="5143400at2"/>
<evidence type="ECO:0000256" key="6">
    <source>
        <dbReference type="ARBA" id="ARBA00022603"/>
    </source>
</evidence>
<protein>
    <recommendedName>
        <fullName evidence="4">Protein-L-isoaspartate O-methyltransferase</fullName>
        <ecNumber evidence="3">2.1.1.77</ecNumber>
    </recommendedName>
    <alternativeName>
        <fullName evidence="11">L-isoaspartyl protein carboxyl methyltransferase</fullName>
    </alternativeName>
    <alternativeName>
        <fullName evidence="9">Protein L-isoaspartyl methyltransferase</fullName>
    </alternativeName>
    <alternativeName>
        <fullName evidence="10">Protein-beta-aspartate methyltransferase</fullName>
    </alternativeName>
</protein>
<organism evidence="12 13">
    <name type="scientific">Saccharopolyspora spinosa</name>
    <dbReference type="NCBI Taxonomy" id="60894"/>
    <lineage>
        <taxon>Bacteria</taxon>
        <taxon>Bacillati</taxon>
        <taxon>Actinomycetota</taxon>
        <taxon>Actinomycetes</taxon>
        <taxon>Pseudonocardiales</taxon>
        <taxon>Pseudonocardiaceae</taxon>
        <taxon>Saccharopolyspora</taxon>
    </lineage>
</organism>
<keyword evidence="5" id="KW-0963">Cytoplasm</keyword>
<sequence length="376" mass="41438">MTAWRDRLGVPRDRFIPPEVWVDDPVTGGFVSVSRKIDQARWRELVEADEPIITQVDDGKTRPGAVGFQPTSSCSKPSLVADMLDALQVEDGHRVLEIGTGTGWNAANLRERVGDDGQVTSLEVDLELAEQAVRALTGAGSAVLVVTADGTKGYPDRAPYDRLIATASVRRVPRAWIEQAVPGAVIVTPWGTDYCNGTLLRLTVPGDGSAWGRCGKNLRFMRVRDQRREFLDPSGAEISGADKGTTLRSARELFEMTEFSRAAFTIGLRVPSCYLTIEDIDADHRHIELHDVRTASWARVVMARGADFEIYQLGPRRLWDEADAAYAWWLESGLPSPDRYGLTVTVNGTHEVWLDEPTSEHRWTVQGLKPGGGCSP</sequence>
<dbReference type="GO" id="GO:0005737">
    <property type="term" value="C:cytoplasm"/>
    <property type="evidence" value="ECO:0007669"/>
    <property type="project" value="UniProtKB-SubCell"/>
</dbReference>
<evidence type="ECO:0000256" key="2">
    <source>
        <dbReference type="ARBA" id="ARBA00005369"/>
    </source>
</evidence>
<dbReference type="AlphaFoldDB" id="A0A2N3XPX2"/>
<comment type="subcellular location">
    <subcellularLocation>
        <location evidence="1">Cytoplasm</location>
    </subcellularLocation>
</comment>
<dbReference type="SUPFAM" id="SSF53335">
    <property type="entry name" value="S-adenosyl-L-methionine-dependent methyltransferases"/>
    <property type="match status" value="1"/>
</dbReference>
<evidence type="ECO:0000256" key="7">
    <source>
        <dbReference type="ARBA" id="ARBA00022679"/>
    </source>
</evidence>
<dbReference type="Pfam" id="PF01135">
    <property type="entry name" value="PCMT"/>
    <property type="match status" value="1"/>
</dbReference>
<comment type="similarity">
    <text evidence="2">Belongs to the methyltransferase superfamily. L-isoaspartyl/D-aspartyl protein methyltransferase family.</text>
</comment>
<evidence type="ECO:0000256" key="8">
    <source>
        <dbReference type="ARBA" id="ARBA00022691"/>
    </source>
</evidence>
<evidence type="ECO:0000256" key="10">
    <source>
        <dbReference type="ARBA" id="ARBA00031323"/>
    </source>
</evidence>
<evidence type="ECO:0000256" key="5">
    <source>
        <dbReference type="ARBA" id="ARBA00022490"/>
    </source>
</evidence>
<dbReference type="Gene3D" id="3.40.50.150">
    <property type="entry name" value="Vaccinia Virus protein VP39"/>
    <property type="match status" value="1"/>
</dbReference>
<evidence type="ECO:0000313" key="12">
    <source>
        <dbReference type="EMBL" id="PKW12715.1"/>
    </source>
</evidence>
<evidence type="ECO:0000256" key="1">
    <source>
        <dbReference type="ARBA" id="ARBA00004496"/>
    </source>
</evidence>
<dbReference type="EC" id="2.1.1.77" evidence="3"/>
<keyword evidence="8" id="KW-0949">S-adenosyl-L-methionine</keyword>
<accession>A0A2N3XPX2</accession>
<dbReference type="GO" id="GO:0004719">
    <property type="term" value="F:protein-L-isoaspartate (D-aspartate) O-methyltransferase activity"/>
    <property type="evidence" value="ECO:0007669"/>
    <property type="project" value="UniProtKB-EC"/>
</dbReference>
<dbReference type="RefSeq" id="WP_010315898.1">
    <property type="nucleotide sequence ID" value="NZ_CP061007.1"/>
</dbReference>
<keyword evidence="13" id="KW-1185">Reference proteome</keyword>
<dbReference type="CDD" id="cd02440">
    <property type="entry name" value="AdoMet_MTases"/>
    <property type="match status" value="1"/>
</dbReference>
<dbReference type="Proteomes" id="UP000233786">
    <property type="component" value="Unassembled WGS sequence"/>
</dbReference>
<dbReference type="PANTHER" id="PTHR11579:SF0">
    <property type="entry name" value="PROTEIN-L-ISOASPARTATE(D-ASPARTATE) O-METHYLTRANSFERASE"/>
    <property type="match status" value="1"/>
</dbReference>
<proteinExistence type="inferred from homology"/>
<dbReference type="STRING" id="994479.GCA_000194155_07853"/>
<evidence type="ECO:0000313" key="13">
    <source>
        <dbReference type="Proteomes" id="UP000233786"/>
    </source>
</evidence>
<evidence type="ECO:0000256" key="9">
    <source>
        <dbReference type="ARBA" id="ARBA00030757"/>
    </source>
</evidence>
<evidence type="ECO:0000256" key="3">
    <source>
        <dbReference type="ARBA" id="ARBA00011890"/>
    </source>
</evidence>
<dbReference type="InterPro" id="IPR000682">
    <property type="entry name" value="PCMT"/>
</dbReference>
<name>A0A2N3XPX2_SACSN</name>